<name>L1N7L4_9BACT</name>
<comment type="function">
    <text evidence="1 5">PPIases accelerate the folding of proteins. It catalyzes the cis-trans isomerization of proline imidic peptide bonds in oligopeptides.</text>
</comment>
<feature type="signal peptide" evidence="5">
    <location>
        <begin position="1"/>
        <end position="19"/>
    </location>
</feature>
<dbReference type="InterPro" id="IPR002130">
    <property type="entry name" value="Cyclophilin-type_PPIase_dom"/>
</dbReference>
<dbReference type="STRING" id="1127699.HMPREF9151_01710"/>
<dbReference type="Pfam" id="PF00160">
    <property type="entry name" value="Pro_isomerase"/>
    <property type="match status" value="1"/>
</dbReference>
<feature type="chain" id="PRO_5006527676" description="Peptidyl-prolyl cis-trans isomerase" evidence="5">
    <location>
        <begin position="20"/>
        <end position="229"/>
    </location>
</feature>
<dbReference type="RefSeq" id="WP_009163014.1">
    <property type="nucleotide sequence ID" value="NZ_KB291003.1"/>
</dbReference>
<comment type="catalytic activity">
    <reaction evidence="5">
        <text>[protein]-peptidylproline (omega=180) = [protein]-peptidylproline (omega=0)</text>
        <dbReference type="Rhea" id="RHEA:16237"/>
        <dbReference type="Rhea" id="RHEA-COMP:10747"/>
        <dbReference type="Rhea" id="RHEA-COMP:10748"/>
        <dbReference type="ChEBI" id="CHEBI:83833"/>
        <dbReference type="ChEBI" id="CHEBI:83834"/>
        <dbReference type="EC" id="5.2.1.8"/>
    </reaction>
</comment>
<dbReference type="InterPro" id="IPR020892">
    <property type="entry name" value="Cyclophilin-type_PPIase_CS"/>
</dbReference>
<evidence type="ECO:0000256" key="3">
    <source>
        <dbReference type="ARBA" id="ARBA00023110"/>
    </source>
</evidence>
<evidence type="ECO:0000256" key="2">
    <source>
        <dbReference type="ARBA" id="ARBA00007365"/>
    </source>
</evidence>
<dbReference type="InterPro" id="IPR044666">
    <property type="entry name" value="Cyclophilin_A-like"/>
</dbReference>
<dbReference type="OrthoDB" id="9807797at2"/>
<keyword evidence="4 5" id="KW-0413">Isomerase</keyword>
<dbReference type="PANTHER" id="PTHR45625:SF4">
    <property type="entry name" value="PEPTIDYLPROLYL ISOMERASE DOMAIN AND WD REPEAT-CONTAINING PROTEIN 1"/>
    <property type="match status" value="1"/>
</dbReference>
<protein>
    <recommendedName>
        <fullName evidence="5">Peptidyl-prolyl cis-trans isomerase</fullName>
        <shortName evidence="5">PPIase</shortName>
        <ecNumber evidence="5">5.2.1.8</ecNumber>
    </recommendedName>
</protein>
<dbReference type="EC" id="5.2.1.8" evidence="5"/>
<comment type="similarity">
    <text evidence="2 5">Belongs to the cyclophilin-type PPIase family.</text>
</comment>
<dbReference type="InterPro" id="IPR024936">
    <property type="entry name" value="Cyclophilin-type_PPIase"/>
</dbReference>
<comment type="caution">
    <text evidence="7">The sequence shown here is derived from an EMBL/GenBank/DDBJ whole genome shotgun (WGS) entry which is preliminary data.</text>
</comment>
<evidence type="ECO:0000256" key="1">
    <source>
        <dbReference type="ARBA" id="ARBA00002388"/>
    </source>
</evidence>
<dbReference type="SUPFAM" id="SSF50891">
    <property type="entry name" value="Cyclophilin-like"/>
    <property type="match status" value="1"/>
</dbReference>
<accession>L1N7L4</accession>
<evidence type="ECO:0000259" key="6">
    <source>
        <dbReference type="PROSITE" id="PS50072"/>
    </source>
</evidence>
<proteinExistence type="inferred from homology"/>
<reference evidence="7 8" key="1">
    <citation type="submission" date="2012-05" db="EMBL/GenBank/DDBJ databases">
        <authorList>
            <person name="Weinstock G."/>
            <person name="Sodergren E."/>
            <person name="Lobos E.A."/>
            <person name="Fulton L."/>
            <person name="Fulton R."/>
            <person name="Courtney L."/>
            <person name="Fronick C."/>
            <person name="O'Laughlin M."/>
            <person name="Godfrey J."/>
            <person name="Wilson R.M."/>
            <person name="Miner T."/>
            <person name="Farmer C."/>
            <person name="Delehaunty K."/>
            <person name="Cordes M."/>
            <person name="Minx P."/>
            <person name="Tomlinson C."/>
            <person name="Chen J."/>
            <person name="Wollam A."/>
            <person name="Pepin K.H."/>
            <person name="Bhonagiri V."/>
            <person name="Zhang X."/>
            <person name="Suruliraj S."/>
            <person name="Warren W."/>
            <person name="Mitreva M."/>
            <person name="Mardis E.R."/>
            <person name="Wilson R.K."/>
        </authorList>
    </citation>
    <scope>NUCLEOTIDE SEQUENCE [LARGE SCALE GENOMIC DNA]</scope>
    <source>
        <strain evidence="7 8">F0055</strain>
    </source>
</reference>
<keyword evidence="8" id="KW-1185">Reference proteome</keyword>
<organism evidence="7 8">
    <name type="scientific">Hoylesella saccharolytica F0055</name>
    <dbReference type="NCBI Taxonomy" id="1127699"/>
    <lineage>
        <taxon>Bacteria</taxon>
        <taxon>Pseudomonadati</taxon>
        <taxon>Bacteroidota</taxon>
        <taxon>Bacteroidia</taxon>
        <taxon>Bacteroidales</taxon>
        <taxon>Prevotellaceae</taxon>
        <taxon>Hoylesella</taxon>
    </lineage>
</organism>
<dbReference type="CDD" id="cd00317">
    <property type="entry name" value="cyclophilin"/>
    <property type="match status" value="1"/>
</dbReference>
<dbReference type="InterPro" id="IPR029000">
    <property type="entry name" value="Cyclophilin-like_dom_sf"/>
</dbReference>
<dbReference type="PROSITE" id="PS00170">
    <property type="entry name" value="CSA_PPIASE_1"/>
    <property type="match status" value="1"/>
</dbReference>
<dbReference type="Proteomes" id="UP000010433">
    <property type="component" value="Unassembled WGS sequence"/>
</dbReference>
<dbReference type="Gene3D" id="2.40.100.10">
    <property type="entry name" value="Cyclophilin-like"/>
    <property type="match status" value="1"/>
</dbReference>
<evidence type="ECO:0000256" key="4">
    <source>
        <dbReference type="ARBA" id="ARBA00023235"/>
    </source>
</evidence>
<dbReference type="PATRIC" id="fig|1127699.3.peg.1578"/>
<feature type="domain" description="PPIase cyclophilin-type" evidence="6">
    <location>
        <begin position="26"/>
        <end position="227"/>
    </location>
</feature>
<dbReference type="GO" id="GO:0006457">
    <property type="term" value="P:protein folding"/>
    <property type="evidence" value="ECO:0007669"/>
    <property type="project" value="InterPro"/>
</dbReference>
<evidence type="ECO:0000313" key="8">
    <source>
        <dbReference type="Proteomes" id="UP000010433"/>
    </source>
</evidence>
<evidence type="ECO:0000256" key="5">
    <source>
        <dbReference type="RuleBase" id="RU363019"/>
    </source>
</evidence>
<dbReference type="EMBL" id="AMEP01000101">
    <property type="protein sequence ID" value="EKX99513.1"/>
    <property type="molecule type" value="Genomic_DNA"/>
</dbReference>
<dbReference type="PROSITE" id="PS50072">
    <property type="entry name" value="CSA_PPIASE_2"/>
    <property type="match status" value="1"/>
</dbReference>
<dbReference type="PIRSF" id="PIRSF001467">
    <property type="entry name" value="Peptidylpro_ismrse"/>
    <property type="match status" value="1"/>
</dbReference>
<sequence length="229" mass="26220">MKKSVFTLLILVFGLPIMAQNSTDTLRKEVLLETDMGNIRVVLYNETPLHRDNFVRLVKSGYYNGTLFHRVIANFMIQGGDSTSRHAKSGEVTGLSSPNYTLPAEIVFPKYFHKRGALAAARERDNINPKRESSSAQFYIVYGRRMTDYQLDAVQTQLDKETDNTVKLTPEIRETYYRIGGTPHLDGQYTVFGEVVEGLDVVDRIQMTETDERNRPIKDIRIIRARIIK</sequence>
<gene>
    <name evidence="7" type="ORF">HMPREF9151_01710</name>
</gene>
<evidence type="ECO:0000313" key="7">
    <source>
        <dbReference type="EMBL" id="EKX99513.1"/>
    </source>
</evidence>
<keyword evidence="3 5" id="KW-0697">Rotamase</keyword>
<dbReference type="GO" id="GO:0003755">
    <property type="term" value="F:peptidyl-prolyl cis-trans isomerase activity"/>
    <property type="evidence" value="ECO:0007669"/>
    <property type="project" value="UniProtKB-UniRule"/>
</dbReference>
<dbReference type="PRINTS" id="PR00153">
    <property type="entry name" value="CSAPPISMRASE"/>
</dbReference>
<keyword evidence="5" id="KW-0732">Signal</keyword>
<dbReference type="HOGENOM" id="CLU_012062_16_0_10"/>
<dbReference type="PANTHER" id="PTHR45625">
    <property type="entry name" value="PEPTIDYL-PROLYL CIS-TRANS ISOMERASE-RELATED"/>
    <property type="match status" value="1"/>
</dbReference>
<dbReference type="AlphaFoldDB" id="L1N7L4"/>